<dbReference type="InterPro" id="IPR041431">
    <property type="entry name" value="Mvd1_C"/>
</dbReference>
<dbReference type="InterPro" id="IPR020568">
    <property type="entry name" value="Ribosomal_Su5_D2-typ_SF"/>
</dbReference>
<dbReference type="Gene3D" id="3.30.70.890">
    <property type="entry name" value="GHMP kinase, C-terminal domain"/>
    <property type="match status" value="1"/>
</dbReference>
<dbReference type="PANTHER" id="PTHR10977:SF3">
    <property type="entry name" value="DIPHOSPHOMEVALONATE DECARBOXYLASE"/>
    <property type="match status" value="1"/>
</dbReference>
<evidence type="ECO:0000256" key="4">
    <source>
        <dbReference type="ARBA" id="ARBA00023098"/>
    </source>
</evidence>
<feature type="domain" description="Mvd1 C-terminal" evidence="6">
    <location>
        <begin position="194"/>
        <end position="330"/>
    </location>
</feature>
<dbReference type="InterPro" id="IPR014721">
    <property type="entry name" value="Ribsml_uS5_D2-typ_fold_subgr"/>
</dbReference>
<dbReference type="Pfam" id="PF22700">
    <property type="entry name" value="MVD-like_N"/>
    <property type="match status" value="1"/>
</dbReference>
<dbReference type="GO" id="GO:0008299">
    <property type="term" value="P:isoprenoid biosynthetic process"/>
    <property type="evidence" value="ECO:0007669"/>
    <property type="project" value="InterPro"/>
</dbReference>
<evidence type="ECO:0000256" key="2">
    <source>
        <dbReference type="ARBA" id="ARBA00022741"/>
    </source>
</evidence>
<dbReference type="Gene3D" id="3.30.230.10">
    <property type="match status" value="1"/>
</dbReference>
<keyword evidence="5" id="KW-0456">Lyase</keyword>
<accession>A0A915YKN1</accession>
<evidence type="ECO:0000259" key="7">
    <source>
        <dbReference type="Pfam" id="PF22700"/>
    </source>
</evidence>
<dbReference type="RefSeq" id="WP_264789752.1">
    <property type="nucleotide sequence ID" value="NZ_AP026867.1"/>
</dbReference>
<dbReference type="InterPro" id="IPR053859">
    <property type="entry name" value="MVD-like_N"/>
</dbReference>
<name>A0A915YKN1_9BACT</name>
<dbReference type="SUPFAM" id="SSF55060">
    <property type="entry name" value="GHMP Kinase, C-terminal domain"/>
    <property type="match status" value="1"/>
</dbReference>
<dbReference type="Proteomes" id="UP001060919">
    <property type="component" value="Chromosome"/>
</dbReference>
<feature type="domain" description="Diphosphomevalonate decarboxylase-like N-terminal" evidence="7">
    <location>
        <begin position="8"/>
        <end position="168"/>
    </location>
</feature>
<organism evidence="8 9">
    <name type="scientific">Aureispira anguillae</name>
    <dbReference type="NCBI Taxonomy" id="2864201"/>
    <lineage>
        <taxon>Bacteria</taxon>
        <taxon>Pseudomonadati</taxon>
        <taxon>Bacteroidota</taxon>
        <taxon>Saprospiria</taxon>
        <taxon>Saprospirales</taxon>
        <taxon>Saprospiraceae</taxon>
        <taxon>Aureispira</taxon>
    </lineage>
</organism>
<dbReference type="PANTHER" id="PTHR10977">
    <property type="entry name" value="DIPHOSPHOMEVALONATE DECARBOXYLASE"/>
    <property type="match status" value="1"/>
</dbReference>
<keyword evidence="9" id="KW-1185">Reference proteome</keyword>
<dbReference type="SUPFAM" id="SSF54211">
    <property type="entry name" value="Ribosomal protein S5 domain 2-like"/>
    <property type="match status" value="1"/>
</dbReference>
<evidence type="ECO:0000256" key="3">
    <source>
        <dbReference type="ARBA" id="ARBA00022840"/>
    </source>
</evidence>
<keyword evidence="3" id="KW-0067">ATP-binding</keyword>
<gene>
    <name evidence="8" type="ORF">AsAng_0053180</name>
</gene>
<evidence type="ECO:0000256" key="1">
    <source>
        <dbReference type="ARBA" id="ARBA00022516"/>
    </source>
</evidence>
<keyword evidence="4" id="KW-0443">Lipid metabolism</keyword>
<proteinExistence type="predicted"/>
<sequence>MKITWRSPSNLALIKYWGKYGRQLPKNASISFTLQNAYSETSLSYEEKEDDGKIDLTFLFEQKENEAFKAKIVKFLGSIVEYFPFLTAYRLHIESHNSFPHSAGIASSASSMSALALCLCSMERQVAITLPNEELFYRKASDIARLGSGSASRSIYPHLAVWGATELVKNSSNEYAIPFGEEVHEVFKSFHDDILMVSKREKSVSSTAGHALMEDNPFAEIRYQQAHNNLDKLLVALKNGDLTTFGNITEQEALQLHALMMTSEPSYILMEGNSIELIKRVQAWRKATGNHLYFSLDAGPNLHLLYPDAIKEEVTAFIEQDLLAFCEGQQYLKDQVGLGPLKLT</sequence>
<dbReference type="EMBL" id="AP026867">
    <property type="protein sequence ID" value="BDS14538.1"/>
    <property type="molecule type" value="Genomic_DNA"/>
</dbReference>
<evidence type="ECO:0000313" key="8">
    <source>
        <dbReference type="EMBL" id="BDS14538.1"/>
    </source>
</evidence>
<dbReference type="PIRSF" id="PIRSF015950">
    <property type="entry name" value="Mev_P_decrbx"/>
    <property type="match status" value="1"/>
</dbReference>
<dbReference type="GO" id="GO:0005524">
    <property type="term" value="F:ATP binding"/>
    <property type="evidence" value="ECO:0007669"/>
    <property type="project" value="UniProtKB-KW"/>
</dbReference>
<dbReference type="InterPro" id="IPR036554">
    <property type="entry name" value="GHMP_kinase_C_sf"/>
</dbReference>
<evidence type="ECO:0000259" key="6">
    <source>
        <dbReference type="Pfam" id="PF18376"/>
    </source>
</evidence>
<keyword evidence="1" id="KW-0444">Lipid biosynthesis</keyword>
<reference evidence="8" key="1">
    <citation type="submission" date="2022-09" db="EMBL/GenBank/DDBJ databases">
        <title>Aureispira anguillicida sp. nov., isolated from Leptocephalus of Japanese eel Anguilla japonica.</title>
        <authorList>
            <person name="Yuasa K."/>
            <person name="Mekata T."/>
            <person name="Ikunari K."/>
        </authorList>
    </citation>
    <scope>NUCLEOTIDE SEQUENCE</scope>
    <source>
        <strain evidence="8">EL160426</strain>
    </source>
</reference>
<dbReference type="GO" id="GO:0016831">
    <property type="term" value="F:carboxy-lyase activity"/>
    <property type="evidence" value="ECO:0007669"/>
    <property type="project" value="InterPro"/>
</dbReference>
<keyword evidence="2" id="KW-0547">Nucleotide-binding</keyword>
<dbReference type="InterPro" id="IPR005935">
    <property type="entry name" value="Mev_decarb"/>
</dbReference>
<protein>
    <submittedName>
        <fullName evidence="8">Diphosphomevalonate decarboxylase</fullName>
    </submittedName>
</protein>
<evidence type="ECO:0000256" key="5">
    <source>
        <dbReference type="ARBA" id="ARBA00023239"/>
    </source>
</evidence>
<evidence type="ECO:0000313" key="9">
    <source>
        <dbReference type="Proteomes" id="UP001060919"/>
    </source>
</evidence>
<dbReference type="Pfam" id="PF18376">
    <property type="entry name" value="MDD_C"/>
    <property type="match status" value="1"/>
</dbReference>
<dbReference type="KEGG" id="aup:AsAng_0053180"/>
<dbReference type="AlphaFoldDB" id="A0A915YKN1"/>